<organism evidence="2 3">
    <name type="scientific">Streptomyces anulatus</name>
    <name type="common">Streptomyces chrysomallus</name>
    <dbReference type="NCBI Taxonomy" id="1892"/>
    <lineage>
        <taxon>Bacteria</taxon>
        <taxon>Bacillati</taxon>
        <taxon>Actinomycetota</taxon>
        <taxon>Actinomycetes</taxon>
        <taxon>Kitasatosporales</taxon>
        <taxon>Streptomycetaceae</taxon>
        <taxon>Streptomyces</taxon>
    </lineage>
</organism>
<proteinExistence type="predicted"/>
<evidence type="ECO:0000256" key="1">
    <source>
        <dbReference type="SAM" id="MobiDB-lite"/>
    </source>
</evidence>
<name>A0ABZ1ZT10_STRAQ</name>
<keyword evidence="3" id="KW-1185">Reference proteome</keyword>
<protein>
    <submittedName>
        <fullName evidence="2">Cobalamin biosynthesis protein CbiX</fullName>
    </submittedName>
</protein>
<evidence type="ECO:0000313" key="2">
    <source>
        <dbReference type="EMBL" id="WUX40898.1"/>
    </source>
</evidence>
<feature type="compositionally biased region" description="Basic and acidic residues" evidence="1">
    <location>
        <begin position="257"/>
        <end position="275"/>
    </location>
</feature>
<accession>A0ABZ1ZT10</accession>
<reference evidence="2" key="1">
    <citation type="submission" date="2022-10" db="EMBL/GenBank/DDBJ databases">
        <title>The complete genomes of actinobacterial strains from the NBC collection.</title>
        <authorList>
            <person name="Joergensen T.S."/>
            <person name="Alvarez Arevalo M."/>
            <person name="Sterndorff E.B."/>
            <person name="Faurdal D."/>
            <person name="Vuksanovic O."/>
            <person name="Mourched A.-S."/>
            <person name="Charusanti P."/>
            <person name="Shaw S."/>
            <person name="Blin K."/>
            <person name="Weber T."/>
        </authorList>
    </citation>
    <scope>NUCLEOTIDE SEQUENCE</scope>
    <source>
        <strain evidence="2">NBC_01436</strain>
    </source>
</reference>
<dbReference type="EMBL" id="CP109491">
    <property type="protein sequence ID" value="WUX40898.1"/>
    <property type="molecule type" value="Genomic_DNA"/>
</dbReference>
<dbReference type="RefSeq" id="WP_329358746.1">
    <property type="nucleotide sequence ID" value="NZ_CP109490.1"/>
</dbReference>
<sequence length="308" mass="32085">MTEPSVVLAVCGHEAARGEELERLLGPGVTAVSGGRALYRAMAARPEGAAAVVPMTLGRDPGLVADAARTVRSLPTPLRRGVVLTEPFGSAEHLAGWLRAAANTVPASSALLVSAPSGDPFEDAELFRIARLVRCHGRHRLVEVAFTGGDPDPAEGVRRCALLGATRVTLLTAAFTGVEPPEPPPGVEVVSSGPLLSPAALARVAAARVAAARERLREHGDDGVARALTAADHHGYNHTHPPGSGHSHAPGHRGHEHRHDDHHGHDHHHEHDQRQGRLVPPYGGGASHARPASLTQAGPPPTGTRSTP</sequence>
<gene>
    <name evidence="2" type="ORF">OG367_33790</name>
</gene>
<feature type="region of interest" description="Disordered" evidence="1">
    <location>
        <begin position="233"/>
        <end position="308"/>
    </location>
</feature>
<evidence type="ECO:0000313" key="3">
    <source>
        <dbReference type="Proteomes" id="UP001431926"/>
    </source>
</evidence>
<dbReference type="Proteomes" id="UP001431926">
    <property type="component" value="Chromosome"/>
</dbReference>